<dbReference type="InterPro" id="IPR007690">
    <property type="entry name" value="T2SS_GspM"/>
</dbReference>
<dbReference type="EMBL" id="QENQ01000001">
    <property type="protein sequence ID" value="PVX30461.1"/>
    <property type="molecule type" value="Genomic_DNA"/>
</dbReference>
<dbReference type="AlphaFoldDB" id="A0A2U0SGL3"/>
<dbReference type="GO" id="GO:0015628">
    <property type="term" value="P:protein secretion by the type II secretion system"/>
    <property type="evidence" value="ECO:0007669"/>
    <property type="project" value="InterPro"/>
</dbReference>
<keyword evidence="12" id="KW-1185">Reference proteome</keyword>
<evidence type="ECO:0000256" key="6">
    <source>
        <dbReference type="ARBA" id="ARBA00022692"/>
    </source>
</evidence>
<feature type="transmembrane region" description="Helical" evidence="10">
    <location>
        <begin position="33"/>
        <end position="51"/>
    </location>
</feature>
<dbReference type="GO" id="GO:0015627">
    <property type="term" value="C:type II protein secretion system complex"/>
    <property type="evidence" value="ECO:0007669"/>
    <property type="project" value="InterPro"/>
</dbReference>
<keyword evidence="9 10" id="KW-0472">Membrane</keyword>
<keyword evidence="3" id="KW-0813">Transport</keyword>
<gene>
    <name evidence="11" type="ORF">DD559_14830</name>
</gene>
<dbReference type="Proteomes" id="UP000245890">
    <property type="component" value="Unassembled WGS sequence"/>
</dbReference>
<evidence type="ECO:0000256" key="2">
    <source>
        <dbReference type="ARBA" id="ARBA00010637"/>
    </source>
</evidence>
<evidence type="ECO:0000256" key="4">
    <source>
        <dbReference type="ARBA" id="ARBA00022475"/>
    </source>
</evidence>
<dbReference type="OrthoDB" id="7584512at2"/>
<accession>A0A2U0SGL3</accession>
<evidence type="ECO:0000256" key="1">
    <source>
        <dbReference type="ARBA" id="ARBA00004377"/>
    </source>
</evidence>
<comment type="similarity">
    <text evidence="2">Belongs to the GSP M family.</text>
</comment>
<organism evidence="11 12">
    <name type="scientific">Sphingomonas pokkalii</name>
    <dbReference type="NCBI Taxonomy" id="2175090"/>
    <lineage>
        <taxon>Bacteria</taxon>
        <taxon>Pseudomonadati</taxon>
        <taxon>Pseudomonadota</taxon>
        <taxon>Alphaproteobacteria</taxon>
        <taxon>Sphingomonadales</taxon>
        <taxon>Sphingomonadaceae</taxon>
        <taxon>Sphingomonas</taxon>
    </lineage>
</organism>
<evidence type="ECO:0000256" key="7">
    <source>
        <dbReference type="ARBA" id="ARBA00022927"/>
    </source>
</evidence>
<reference evidence="11 12" key="1">
    <citation type="submission" date="2018-05" db="EMBL/GenBank/DDBJ databases">
        <title>Description of Sphingomonas pokkalii sp nov, isolated from the rhizosphere of saline tolerant pokkali rice and its draft genome analysis.</title>
        <authorList>
            <person name="Menon R."/>
            <person name="Kumari S."/>
            <person name="Rameshkumar N."/>
        </authorList>
    </citation>
    <scope>NUCLEOTIDE SEQUENCE [LARGE SCALE GENOMIC DNA]</scope>
    <source>
        <strain evidence="11 12">L3B27</strain>
    </source>
</reference>
<keyword evidence="5" id="KW-0997">Cell inner membrane</keyword>
<keyword evidence="8 10" id="KW-1133">Transmembrane helix</keyword>
<evidence type="ECO:0000256" key="9">
    <source>
        <dbReference type="ARBA" id="ARBA00023136"/>
    </source>
</evidence>
<evidence type="ECO:0000313" key="11">
    <source>
        <dbReference type="EMBL" id="PVX30461.1"/>
    </source>
</evidence>
<sequence>MRNFLRSQLPTLDAGLTWGGQWWQARSPRERRLLAILSAVLGTLLFVYGVVKPIQGARATALADIRTYETLNARIRAAGTLTTARPQRRTGTPAEIAMQSAGSFGVTLTAAPADGGVRASIADAGYDSVVHWLADVTTTSDLRVRRLTIQKLAAPGRVSATVELAR</sequence>
<evidence type="ECO:0000256" key="10">
    <source>
        <dbReference type="SAM" id="Phobius"/>
    </source>
</evidence>
<comment type="caution">
    <text evidence="11">The sequence shown here is derived from an EMBL/GenBank/DDBJ whole genome shotgun (WGS) entry which is preliminary data.</text>
</comment>
<evidence type="ECO:0000256" key="3">
    <source>
        <dbReference type="ARBA" id="ARBA00022448"/>
    </source>
</evidence>
<dbReference type="Pfam" id="PF04612">
    <property type="entry name" value="T2SSM"/>
    <property type="match status" value="1"/>
</dbReference>
<protein>
    <submittedName>
        <fullName evidence="11">Type II secretion system protein M</fullName>
    </submittedName>
</protein>
<dbReference type="InterPro" id="IPR023229">
    <property type="entry name" value="T2SS_M_periplasmic_sf"/>
</dbReference>
<proteinExistence type="inferred from homology"/>
<evidence type="ECO:0000256" key="8">
    <source>
        <dbReference type="ARBA" id="ARBA00022989"/>
    </source>
</evidence>
<keyword evidence="7" id="KW-0653">Protein transport</keyword>
<evidence type="ECO:0000256" key="5">
    <source>
        <dbReference type="ARBA" id="ARBA00022519"/>
    </source>
</evidence>
<name>A0A2U0SGL3_9SPHN</name>
<dbReference type="Gene3D" id="3.30.1360.100">
    <property type="entry name" value="General secretion pathway protein M, EpsM"/>
    <property type="match status" value="1"/>
</dbReference>
<comment type="subcellular location">
    <subcellularLocation>
        <location evidence="1">Cell inner membrane</location>
        <topology evidence="1">Single-pass membrane protein</topology>
    </subcellularLocation>
</comment>
<dbReference type="RefSeq" id="WP_116469872.1">
    <property type="nucleotide sequence ID" value="NZ_QENQ01000001.1"/>
</dbReference>
<dbReference type="SUPFAM" id="SSF103054">
    <property type="entry name" value="General secretion pathway protein M, EpsM"/>
    <property type="match status" value="1"/>
</dbReference>
<keyword evidence="6 10" id="KW-0812">Transmembrane</keyword>
<evidence type="ECO:0000313" key="12">
    <source>
        <dbReference type="Proteomes" id="UP000245890"/>
    </source>
</evidence>
<dbReference type="GO" id="GO:0005886">
    <property type="term" value="C:plasma membrane"/>
    <property type="evidence" value="ECO:0007669"/>
    <property type="project" value="UniProtKB-SubCell"/>
</dbReference>
<keyword evidence="4" id="KW-1003">Cell membrane</keyword>